<organism evidence="7 8">
    <name type="scientific">Pseudoalteromonas porphyrae</name>
    <dbReference type="NCBI Taxonomy" id="187330"/>
    <lineage>
        <taxon>Bacteria</taxon>
        <taxon>Pseudomonadati</taxon>
        <taxon>Pseudomonadota</taxon>
        <taxon>Gammaproteobacteria</taxon>
        <taxon>Alteromonadales</taxon>
        <taxon>Pseudoalteromonadaceae</taxon>
        <taxon>Pseudoalteromonas</taxon>
    </lineage>
</organism>
<evidence type="ECO:0000256" key="4">
    <source>
        <dbReference type="ARBA" id="ARBA00023136"/>
    </source>
</evidence>
<keyword evidence="2 5" id="KW-0812">Transmembrane</keyword>
<dbReference type="Gene3D" id="1.25.40.10">
    <property type="entry name" value="Tetratricopeptide repeat domain"/>
    <property type="match status" value="1"/>
</dbReference>
<dbReference type="OrthoDB" id="7067577at2"/>
<dbReference type="InterPro" id="IPR010817">
    <property type="entry name" value="HemY_N"/>
</dbReference>
<evidence type="ECO:0000256" key="1">
    <source>
        <dbReference type="ARBA" id="ARBA00004370"/>
    </source>
</evidence>
<dbReference type="Pfam" id="PF07219">
    <property type="entry name" value="HemY_N"/>
    <property type="match status" value="1"/>
</dbReference>
<evidence type="ECO:0000256" key="5">
    <source>
        <dbReference type="SAM" id="Phobius"/>
    </source>
</evidence>
<comment type="subcellular location">
    <subcellularLocation>
        <location evidence="1">Membrane</location>
    </subcellularLocation>
</comment>
<dbReference type="PATRIC" id="fig|187330.3.peg.4315"/>
<dbReference type="EMBL" id="LHPH01000011">
    <property type="protein sequence ID" value="KPH62895.1"/>
    <property type="molecule type" value="Genomic_DNA"/>
</dbReference>
<feature type="transmembrane region" description="Helical" evidence="5">
    <location>
        <begin position="39"/>
        <end position="59"/>
    </location>
</feature>
<dbReference type="InterPro" id="IPR011990">
    <property type="entry name" value="TPR-like_helical_dom_sf"/>
</dbReference>
<feature type="domain" description="HemY N-terminal" evidence="6">
    <location>
        <begin position="26"/>
        <end position="130"/>
    </location>
</feature>
<keyword evidence="8" id="KW-1185">Reference proteome</keyword>
<evidence type="ECO:0000256" key="2">
    <source>
        <dbReference type="ARBA" id="ARBA00022692"/>
    </source>
</evidence>
<keyword evidence="3 5" id="KW-1133">Transmembrane helix</keyword>
<reference evidence="7 8" key="1">
    <citation type="submission" date="2015-08" db="EMBL/GenBank/DDBJ databases">
        <title>Draft Genome Sequence of Pseudoalteromonas porphyrae UCD-SED14.</title>
        <authorList>
            <person name="Coil D.A."/>
            <person name="Jospin G."/>
            <person name="Lee R.D."/>
            <person name="Eisen J.A."/>
        </authorList>
    </citation>
    <scope>NUCLEOTIDE SEQUENCE [LARGE SCALE GENOMIC DNA]</scope>
    <source>
        <strain evidence="7 8">UCD-SED14</strain>
    </source>
</reference>
<evidence type="ECO:0000313" key="7">
    <source>
        <dbReference type="EMBL" id="KPH62895.1"/>
    </source>
</evidence>
<gene>
    <name evidence="7" type="ORF">ADS77_10935</name>
</gene>
<accession>A0A0N1ENU0</accession>
<proteinExistence type="predicted"/>
<evidence type="ECO:0000259" key="6">
    <source>
        <dbReference type="Pfam" id="PF07219"/>
    </source>
</evidence>
<sequence>MIRIILVILAIAILLAVSPLLIGEVGYVLISFNHTTLEGSIVAFCAAFLVIALGLYVTYKLIRYVWSLYSNTRHRFFARSEERKQAAIEQGIWSLINSDSEQLELALENNSVADNWHDVRYALLAKAALQKSEINKAITLLEKISAENQLKAAKLWLATGDCSTVTGDLKALAEAKKATALELKMYAEVLVQQQKWTALEQFMPRLLSKQALTDTQWSSLFTAYFMAQPHSQLIDKYQQLSKSLKVKAHMAYLSVMAKVGRLNEIELTLLKMLKKSEQHNDLAKVLNVSAPGDALKLQASLQDTLKKEPDNQDLLLSLACLANAHGEYELAARVFDKALNPENSKDYLAQAQLSYSKSAQPQKALDLYL</sequence>
<evidence type="ECO:0000313" key="8">
    <source>
        <dbReference type="Proteomes" id="UP000037848"/>
    </source>
</evidence>
<name>A0A0N1ENU0_9GAMM</name>
<dbReference type="GO" id="GO:0016020">
    <property type="term" value="C:membrane"/>
    <property type="evidence" value="ECO:0007669"/>
    <property type="project" value="UniProtKB-SubCell"/>
</dbReference>
<comment type="caution">
    <text evidence="7">The sequence shown here is derived from an EMBL/GenBank/DDBJ whole genome shotgun (WGS) entry which is preliminary data.</text>
</comment>
<evidence type="ECO:0000256" key="3">
    <source>
        <dbReference type="ARBA" id="ARBA00022989"/>
    </source>
</evidence>
<keyword evidence="4 5" id="KW-0472">Membrane</keyword>
<protein>
    <submittedName>
        <fullName evidence="7">Heme biosynthesis protein</fullName>
    </submittedName>
</protein>
<dbReference type="STRING" id="187330.AMS58_11705"/>
<dbReference type="SUPFAM" id="SSF48452">
    <property type="entry name" value="TPR-like"/>
    <property type="match status" value="1"/>
</dbReference>
<dbReference type="Proteomes" id="UP000037848">
    <property type="component" value="Unassembled WGS sequence"/>
</dbReference>
<dbReference type="RefSeq" id="WP_054205231.1">
    <property type="nucleotide sequence ID" value="NZ_LHPH01000011.1"/>
</dbReference>
<dbReference type="AlphaFoldDB" id="A0A0N1ENU0"/>